<gene>
    <name evidence="1" type="ORF">TGDOM2_400080</name>
</gene>
<feature type="non-terminal residue" evidence="1">
    <location>
        <position position="1"/>
    </location>
</feature>
<dbReference type="Proteomes" id="UP000028837">
    <property type="component" value="Unassembled WGS sequence"/>
</dbReference>
<sequence length="81" mass="8829">LFLAPCDCGVKVNADASISFVQAIFPQSFPSSVGFLCSSSPSSHLNFTTFLVVHRVVSCTRFQVDCVVTRDHYRALTAKNS</sequence>
<dbReference type="AlphaFoldDB" id="A0A086JW65"/>
<name>A0A086JW65_TOXGO</name>
<reference evidence="1 2" key="1">
    <citation type="submission" date="2014-02" db="EMBL/GenBank/DDBJ databases">
        <authorList>
            <person name="Sibley D."/>
            <person name="Venepally P."/>
            <person name="Karamycheva S."/>
            <person name="Hadjithomas M."/>
            <person name="Khan A."/>
            <person name="Brunk B."/>
            <person name="Roos D."/>
            <person name="Caler E."/>
            <person name="Lorenzi H."/>
        </authorList>
    </citation>
    <scope>NUCLEOTIDE SEQUENCE [LARGE SCALE GENOMIC DNA]</scope>
    <source>
        <strain evidence="1 2">GAB2-2007-GAL-DOM2</strain>
    </source>
</reference>
<dbReference type="EMBL" id="AHZU02001094">
    <property type="protein sequence ID" value="KFG36383.1"/>
    <property type="molecule type" value="Genomic_DNA"/>
</dbReference>
<comment type="caution">
    <text evidence="1">The sequence shown here is derived from an EMBL/GenBank/DDBJ whole genome shotgun (WGS) entry which is preliminary data.</text>
</comment>
<organism evidence="1 2">
    <name type="scientific">Toxoplasma gondii GAB2-2007-GAL-DOM2</name>
    <dbReference type="NCBI Taxonomy" id="1130820"/>
    <lineage>
        <taxon>Eukaryota</taxon>
        <taxon>Sar</taxon>
        <taxon>Alveolata</taxon>
        <taxon>Apicomplexa</taxon>
        <taxon>Conoidasida</taxon>
        <taxon>Coccidia</taxon>
        <taxon>Eucoccidiorida</taxon>
        <taxon>Eimeriorina</taxon>
        <taxon>Sarcocystidae</taxon>
        <taxon>Toxoplasma</taxon>
    </lineage>
</organism>
<evidence type="ECO:0000313" key="1">
    <source>
        <dbReference type="EMBL" id="KFG36383.1"/>
    </source>
</evidence>
<accession>A0A086JW65</accession>
<proteinExistence type="predicted"/>
<dbReference type="VEuPathDB" id="ToxoDB:TGDOM2_400080"/>
<evidence type="ECO:0000313" key="2">
    <source>
        <dbReference type="Proteomes" id="UP000028837"/>
    </source>
</evidence>
<protein>
    <submittedName>
        <fullName evidence="1">Uncharacterized protein</fullName>
    </submittedName>
</protein>